<dbReference type="GO" id="GO:0005759">
    <property type="term" value="C:mitochondrial matrix"/>
    <property type="evidence" value="ECO:0007669"/>
    <property type="project" value="TreeGrafter"/>
</dbReference>
<evidence type="ECO:0000259" key="1">
    <source>
        <dbReference type="PROSITE" id="PS51286"/>
    </source>
</evidence>
<dbReference type="PANTHER" id="PTHR21228:SF40">
    <property type="entry name" value="LD45607P"/>
    <property type="match status" value="1"/>
</dbReference>
<gene>
    <name evidence="2" type="ORF">C2E21_7033</name>
</gene>
<dbReference type="GO" id="GO:0035770">
    <property type="term" value="C:ribonucleoprotein granule"/>
    <property type="evidence" value="ECO:0007669"/>
    <property type="project" value="TreeGrafter"/>
</dbReference>
<sequence>MGCAQLSLMPPVATIEACVAALERQNHQNLNRAAVNVAWALAMLEVCDLPTWEQLMAVAASNGAPLADVEYKQLAQAHLLMQLRYGGSVPCPPQLLQSSKAVWQAGLFGRQREQQRLQGKTVSQFEGLLAAAVGQLAGGHVMEAGHIAHSGRGEPLLQVDIALPQLRIAVEADGPWHFIRNRAGPDGQPLLDGPTRARNRLLRHHGWHVVGVPYWVFEAALKTDTPQTALLAHLQQRTDLAAAIEQRSVSPS</sequence>
<proteinExistence type="predicted"/>
<dbReference type="GO" id="GO:0044528">
    <property type="term" value="P:regulation of mitochondrial mRNA stability"/>
    <property type="evidence" value="ECO:0007669"/>
    <property type="project" value="TreeGrafter"/>
</dbReference>
<dbReference type="InterPro" id="IPR013584">
    <property type="entry name" value="RAP"/>
</dbReference>
<feature type="domain" description="RAP" evidence="1">
    <location>
        <begin position="168"/>
        <end position="236"/>
    </location>
</feature>
<dbReference type="Pfam" id="PF08373">
    <property type="entry name" value="RAP"/>
    <property type="match status" value="1"/>
</dbReference>
<protein>
    <submittedName>
        <fullName evidence="2">RAP domain</fullName>
    </submittedName>
</protein>
<dbReference type="GO" id="GO:0000963">
    <property type="term" value="P:mitochondrial RNA processing"/>
    <property type="evidence" value="ECO:0007669"/>
    <property type="project" value="TreeGrafter"/>
</dbReference>
<evidence type="ECO:0000313" key="2">
    <source>
        <dbReference type="EMBL" id="PRW39115.1"/>
    </source>
</evidence>
<comment type="caution">
    <text evidence="2">The sequence shown here is derived from an EMBL/GenBank/DDBJ whole genome shotgun (WGS) entry which is preliminary data.</text>
</comment>
<keyword evidence="3" id="KW-1185">Reference proteome</keyword>
<dbReference type="EMBL" id="LHPG02000014">
    <property type="protein sequence ID" value="PRW39115.1"/>
    <property type="molecule type" value="Genomic_DNA"/>
</dbReference>
<organism evidence="2 3">
    <name type="scientific">Chlorella sorokiniana</name>
    <name type="common">Freshwater green alga</name>
    <dbReference type="NCBI Taxonomy" id="3076"/>
    <lineage>
        <taxon>Eukaryota</taxon>
        <taxon>Viridiplantae</taxon>
        <taxon>Chlorophyta</taxon>
        <taxon>core chlorophytes</taxon>
        <taxon>Trebouxiophyceae</taxon>
        <taxon>Chlorellales</taxon>
        <taxon>Chlorellaceae</taxon>
        <taxon>Chlorella clade</taxon>
        <taxon>Chlorella</taxon>
    </lineage>
</organism>
<dbReference type="OrthoDB" id="514462at2759"/>
<dbReference type="GO" id="GO:0003723">
    <property type="term" value="F:RNA binding"/>
    <property type="evidence" value="ECO:0007669"/>
    <property type="project" value="TreeGrafter"/>
</dbReference>
<reference evidence="2 3" key="1">
    <citation type="journal article" date="2018" name="Plant J.">
        <title>Genome sequences of Chlorella sorokiniana UTEX 1602 and Micractinium conductrix SAG 241.80: implications to maltose excretion by a green alga.</title>
        <authorList>
            <person name="Arriola M.B."/>
            <person name="Velmurugan N."/>
            <person name="Zhang Y."/>
            <person name="Plunkett M.H."/>
            <person name="Hondzo H."/>
            <person name="Barney B.M."/>
        </authorList>
    </citation>
    <scope>NUCLEOTIDE SEQUENCE [LARGE SCALE GENOMIC DNA]</scope>
    <source>
        <strain evidence="3">UTEX 1602</strain>
    </source>
</reference>
<dbReference type="PANTHER" id="PTHR21228">
    <property type="entry name" value="FAST LEU-RICH DOMAIN-CONTAINING"/>
    <property type="match status" value="1"/>
</dbReference>
<evidence type="ECO:0000313" key="3">
    <source>
        <dbReference type="Proteomes" id="UP000239899"/>
    </source>
</evidence>
<dbReference type="InterPro" id="IPR050870">
    <property type="entry name" value="FAST_kinase"/>
</dbReference>
<dbReference type="Proteomes" id="UP000239899">
    <property type="component" value="Unassembled WGS sequence"/>
</dbReference>
<name>A0A2P6TIP3_CHLSO</name>
<accession>A0A2P6TIP3</accession>
<dbReference type="PROSITE" id="PS51286">
    <property type="entry name" value="RAP"/>
    <property type="match status" value="1"/>
</dbReference>
<dbReference type="AlphaFoldDB" id="A0A2P6TIP3"/>